<keyword evidence="2" id="KW-0808">Transferase</keyword>
<sequence>MTDAPDRHLAAQYEAFPYPARDPREEARRLIVGSPSHLREIDHWVFGSRRPASTPLRALVAGGGTGDGTIMLAQQMAWAGRPGEVTWLDRSAAARRIAEGRAAARKLGNIRFENGSLLDLPGNGLGPFDYIDCCGVLHHLPDPLAGLRSLTSVLAPGGGIGLMVYAPHGRTGVYMLQDALRLLAPESEAPPARIDTARRLWRQVPETAWLKRNPWLTDHISGGDAGLYDLLLNPRDRAYTVSDLAALVAEAGLRIACWVEPVRYDPDAYLPDPRLRARTATMTPVERAALAEAVTGNMGIHILYCRRAEEPEPERPWEDPDSVPTLREMDGAALAKGLPRDGTLPVTFDGLRVNLPLPRLAGAILQRVDGRRPFGAIADELAANGVSREAFWRDLAALRRSMEAMNRLLIAAPA</sequence>
<dbReference type="Gene3D" id="3.40.50.150">
    <property type="entry name" value="Vaccinia Virus protein VP39"/>
    <property type="match status" value="1"/>
</dbReference>
<dbReference type="Pfam" id="PF08242">
    <property type="entry name" value="Methyltransf_12"/>
    <property type="match status" value="1"/>
</dbReference>
<keyword evidence="2" id="KW-0489">Methyltransferase</keyword>
<dbReference type="SUPFAM" id="SSF53335">
    <property type="entry name" value="S-adenosyl-L-methionine-dependent methyltransferases"/>
    <property type="match status" value="1"/>
</dbReference>
<feature type="domain" description="Methyltransferase type 12" evidence="1">
    <location>
        <begin position="61"/>
        <end position="159"/>
    </location>
</feature>
<proteinExistence type="predicted"/>
<protein>
    <submittedName>
        <fullName evidence="2">Class I SAM-dependent methyltransferase</fullName>
    </submittedName>
</protein>
<dbReference type="RefSeq" id="WP_202832180.1">
    <property type="nucleotide sequence ID" value="NZ_JAETWB010000004.1"/>
</dbReference>
<reference evidence="2 3" key="1">
    <citation type="submission" date="2021-01" db="EMBL/GenBank/DDBJ databases">
        <title>Belnapia mucosa sp. nov. and Belnapia arida sp. nov., isolated from the Tabernas Desert (Almeria, Spain).</title>
        <authorList>
            <person name="Molina-Menor E."/>
            <person name="Vidal-Verdu A."/>
            <person name="Calonge A."/>
            <person name="Satari L."/>
            <person name="Pereto J."/>
            <person name="Porcar M."/>
        </authorList>
    </citation>
    <scope>NUCLEOTIDE SEQUENCE [LARGE SCALE GENOMIC DNA]</scope>
    <source>
        <strain evidence="2 3">T18</strain>
    </source>
</reference>
<dbReference type="GO" id="GO:0032259">
    <property type="term" value="P:methylation"/>
    <property type="evidence" value="ECO:0007669"/>
    <property type="project" value="UniProtKB-KW"/>
</dbReference>
<dbReference type="InterPro" id="IPR029063">
    <property type="entry name" value="SAM-dependent_MTases_sf"/>
</dbReference>
<organism evidence="2 3">
    <name type="scientific">Belnapia arida</name>
    <dbReference type="NCBI Taxonomy" id="2804533"/>
    <lineage>
        <taxon>Bacteria</taxon>
        <taxon>Pseudomonadati</taxon>
        <taxon>Pseudomonadota</taxon>
        <taxon>Alphaproteobacteria</taxon>
        <taxon>Acetobacterales</taxon>
        <taxon>Roseomonadaceae</taxon>
        <taxon>Belnapia</taxon>
    </lineage>
</organism>
<dbReference type="EMBL" id="JAETWB010000004">
    <property type="protein sequence ID" value="MBL6078919.1"/>
    <property type="molecule type" value="Genomic_DNA"/>
</dbReference>
<keyword evidence="3" id="KW-1185">Reference proteome</keyword>
<dbReference type="GO" id="GO:0008168">
    <property type="term" value="F:methyltransferase activity"/>
    <property type="evidence" value="ECO:0007669"/>
    <property type="project" value="UniProtKB-KW"/>
</dbReference>
<accession>A0ABS1U2K7</accession>
<gene>
    <name evidence="2" type="ORF">JMJ56_12950</name>
</gene>
<evidence type="ECO:0000259" key="1">
    <source>
        <dbReference type="Pfam" id="PF08242"/>
    </source>
</evidence>
<evidence type="ECO:0000313" key="3">
    <source>
        <dbReference type="Proteomes" id="UP000660885"/>
    </source>
</evidence>
<dbReference type="InterPro" id="IPR013217">
    <property type="entry name" value="Methyltransf_12"/>
</dbReference>
<dbReference type="CDD" id="cd02440">
    <property type="entry name" value="AdoMet_MTases"/>
    <property type="match status" value="1"/>
</dbReference>
<evidence type="ECO:0000313" key="2">
    <source>
        <dbReference type="EMBL" id="MBL6078919.1"/>
    </source>
</evidence>
<name>A0ABS1U2K7_9PROT</name>
<dbReference type="Proteomes" id="UP000660885">
    <property type="component" value="Unassembled WGS sequence"/>
</dbReference>
<comment type="caution">
    <text evidence="2">The sequence shown here is derived from an EMBL/GenBank/DDBJ whole genome shotgun (WGS) entry which is preliminary data.</text>
</comment>